<keyword evidence="1" id="KW-0238">DNA-binding</keyword>
<gene>
    <name evidence="1" type="ORF">J2851_001196</name>
</gene>
<dbReference type="InterPro" id="IPR011006">
    <property type="entry name" value="CheY-like_superfamily"/>
</dbReference>
<sequence length="137" mass="15037">MHQKSLIYEDPRISVILFDKKTLLRESLTRALASQADDILVMASPCDIGGIDTASICDVVIVRLDSTAPGDPGVVDLITRILEVRPDLSIIVLSERRASFPALRPVWNNIRGIITHDDDLKTILWAIRTVHAGGTLA</sequence>
<accession>A0ABS4SG25</accession>
<dbReference type="RefSeq" id="WP_209764914.1">
    <property type="nucleotide sequence ID" value="NZ_JAGINP010000003.1"/>
</dbReference>
<name>A0ABS4SG25_9PROT</name>
<reference evidence="1 2" key="1">
    <citation type="submission" date="2021-03" db="EMBL/GenBank/DDBJ databases">
        <title>Genomic Encyclopedia of Type Strains, Phase III (KMG-III): the genomes of soil and plant-associated and newly described type strains.</title>
        <authorList>
            <person name="Whitman W."/>
        </authorList>
    </citation>
    <scope>NUCLEOTIDE SEQUENCE [LARGE SCALE GENOMIC DNA]</scope>
    <source>
        <strain evidence="1 2">IMMIB AFH-6</strain>
    </source>
</reference>
<dbReference type="SUPFAM" id="SSF52172">
    <property type="entry name" value="CheY-like"/>
    <property type="match status" value="1"/>
</dbReference>
<evidence type="ECO:0000313" key="1">
    <source>
        <dbReference type="EMBL" id="MBP2291447.1"/>
    </source>
</evidence>
<dbReference type="Proteomes" id="UP000781958">
    <property type="component" value="Unassembled WGS sequence"/>
</dbReference>
<evidence type="ECO:0000313" key="2">
    <source>
        <dbReference type="Proteomes" id="UP000781958"/>
    </source>
</evidence>
<dbReference type="GO" id="GO:0003677">
    <property type="term" value="F:DNA binding"/>
    <property type="evidence" value="ECO:0007669"/>
    <property type="project" value="UniProtKB-KW"/>
</dbReference>
<organism evidence="1 2">
    <name type="scientific">Azospirillum rugosum</name>
    <dbReference type="NCBI Taxonomy" id="416170"/>
    <lineage>
        <taxon>Bacteria</taxon>
        <taxon>Pseudomonadati</taxon>
        <taxon>Pseudomonadota</taxon>
        <taxon>Alphaproteobacteria</taxon>
        <taxon>Rhodospirillales</taxon>
        <taxon>Azospirillaceae</taxon>
        <taxon>Azospirillum</taxon>
    </lineage>
</organism>
<comment type="caution">
    <text evidence="1">The sequence shown here is derived from an EMBL/GenBank/DDBJ whole genome shotgun (WGS) entry which is preliminary data.</text>
</comment>
<dbReference type="Gene3D" id="3.40.50.2300">
    <property type="match status" value="1"/>
</dbReference>
<dbReference type="EMBL" id="JAGINP010000003">
    <property type="protein sequence ID" value="MBP2291447.1"/>
    <property type="molecule type" value="Genomic_DNA"/>
</dbReference>
<keyword evidence="2" id="KW-1185">Reference proteome</keyword>
<protein>
    <submittedName>
        <fullName evidence="1">DNA-binding NarL/FixJ family response regulator</fullName>
    </submittedName>
</protein>
<proteinExistence type="predicted"/>